<gene>
    <name evidence="1" type="ORF">ACFOOI_18095</name>
</gene>
<dbReference type="RefSeq" id="WP_379839460.1">
    <property type="nucleotide sequence ID" value="NZ_JBHRYQ010000001.1"/>
</dbReference>
<dbReference type="InterPro" id="IPR034660">
    <property type="entry name" value="DinB/YfiT-like"/>
</dbReference>
<name>A0ABV7Z341_9BACT</name>
<evidence type="ECO:0008006" key="3">
    <source>
        <dbReference type="Google" id="ProtNLM"/>
    </source>
</evidence>
<comment type="caution">
    <text evidence="1">The sequence shown here is derived from an EMBL/GenBank/DDBJ whole genome shotgun (WGS) entry which is preliminary data.</text>
</comment>
<dbReference type="Gene3D" id="1.20.120.450">
    <property type="entry name" value="dinb family like domain"/>
    <property type="match status" value="1"/>
</dbReference>
<evidence type="ECO:0000313" key="1">
    <source>
        <dbReference type="EMBL" id="MFC3812578.1"/>
    </source>
</evidence>
<reference evidence="2" key="1">
    <citation type="journal article" date="2019" name="Int. J. Syst. Evol. Microbiol.">
        <title>The Global Catalogue of Microorganisms (GCM) 10K type strain sequencing project: providing services to taxonomists for standard genome sequencing and annotation.</title>
        <authorList>
            <consortium name="The Broad Institute Genomics Platform"/>
            <consortium name="The Broad Institute Genome Sequencing Center for Infectious Disease"/>
            <person name="Wu L."/>
            <person name="Ma J."/>
        </authorList>
    </citation>
    <scope>NUCLEOTIDE SEQUENCE [LARGE SCALE GENOMIC DNA]</scope>
    <source>
        <strain evidence="2">CECT 7956</strain>
    </source>
</reference>
<keyword evidence="2" id="KW-1185">Reference proteome</keyword>
<protein>
    <recommendedName>
        <fullName evidence="3">DinB-like domain-containing protein</fullName>
    </recommendedName>
</protein>
<accession>A0ABV7Z341</accession>
<dbReference type="EMBL" id="JBHRYQ010000001">
    <property type="protein sequence ID" value="MFC3812578.1"/>
    <property type="molecule type" value="Genomic_DNA"/>
</dbReference>
<organism evidence="1 2">
    <name type="scientific">Lacihabitans lacunae</name>
    <dbReference type="NCBI Taxonomy" id="1028214"/>
    <lineage>
        <taxon>Bacteria</taxon>
        <taxon>Pseudomonadati</taxon>
        <taxon>Bacteroidota</taxon>
        <taxon>Cytophagia</taxon>
        <taxon>Cytophagales</taxon>
        <taxon>Leadbetterellaceae</taxon>
        <taxon>Lacihabitans</taxon>
    </lineage>
</organism>
<proteinExistence type="predicted"/>
<dbReference type="Proteomes" id="UP001595616">
    <property type="component" value="Unassembled WGS sequence"/>
</dbReference>
<dbReference type="SUPFAM" id="SSF109854">
    <property type="entry name" value="DinB/YfiT-like putative metalloenzymes"/>
    <property type="match status" value="1"/>
</dbReference>
<evidence type="ECO:0000313" key="2">
    <source>
        <dbReference type="Proteomes" id="UP001595616"/>
    </source>
</evidence>
<sequence>MNSFEAFDYQVNSWQMSLKELSWSQLVAEPGEGWTLGQLYVHLLHDTAWYFAQADLCFGDTSNASESMNKEGKLLFLNNSFPDIRIVNRGNEVPLPSNILELEEGLEQLKAKAATIFFEQNKKDAVFGKSVHPGFGYLAPLDWLQFAEMHMRHHVKQKERILLNIKK</sequence>